<evidence type="ECO:0000313" key="3">
    <source>
        <dbReference type="Proteomes" id="UP001217485"/>
    </source>
</evidence>
<dbReference type="RefSeq" id="WP_272093662.1">
    <property type="nucleotide sequence ID" value="NZ_JAQNDK010000001.1"/>
</dbReference>
<feature type="compositionally biased region" description="Low complexity" evidence="1">
    <location>
        <begin position="51"/>
        <end position="63"/>
    </location>
</feature>
<reference evidence="2 3" key="1">
    <citation type="submission" date="2023-01" db="EMBL/GenBank/DDBJ databases">
        <title>Minimal conservation of predation-associated metabolite biosynthetic gene clusters underscores biosynthetic potential of Myxococcota including descriptions for ten novel species: Archangium lansinium sp. nov., Myxococcus landrumus sp. nov., Nannocystis bai.</title>
        <authorList>
            <person name="Ahearne A."/>
            <person name="Stevens C."/>
            <person name="Dowd S."/>
        </authorList>
    </citation>
    <scope>NUCLEOTIDE SEQUENCE [LARGE SCALE GENOMIC DNA]</scope>
    <source>
        <strain evidence="2 3">WIWO2</strain>
    </source>
</reference>
<gene>
    <name evidence="2" type="ORF">POL72_03980</name>
</gene>
<name>A0ABT5BRV2_9BACT</name>
<feature type="region of interest" description="Disordered" evidence="1">
    <location>
        <begin position="30"/>
        <end position="63"/>
    </location>
</feature>
<keyword evidence="3" id="KW-1185">Reference proteome</keyword>
<protein>
    <recommendedName>
        <fullName evidence="4">Secreted protein</fullName>
    </recommendedName>
</protein>
<evidence type="ECO:0000313" key="2">
    <source>
        <dbReference type="EMBL" id="MDC0676888.1"/>
    </source>
</evidence>
<evidence type="ECO:0000256" key="1">
    <source>
        <dbReference type="SAM" id="MobiDB-lite"/>
    </source>
</evidence>
<accession>A0ABT5BRV2</accession>
<comment type="caution">
    <text evidence="2">The sequence shown here is derived from an EMBL/GenBank/DDBJ whole genome shotgun (WGS) entry which is preliminary data.</text>
</comment>
<sequence length="88" mass="8842">MLTQARGHTGVALLFFILAAALVGDRLAATPQAQGGSTPPSARYDLAQIDPQGRANGGPRAAGALAAAQATRSIAPSTPSCLEQCAQQ</sequence>
<dbReference type="EMBL" id="JAQNDK010000001">
    <property type="protein sequence ID" value="MDC0676888.1"/>
    <property type="molecule type" value="Genomic_DNA"/>
</dbReference>
<feature type="compositionally biased region" description="Polar residues" evidence="1">
    <location>
        <begin position="31"/>
        <end position="40"/>
    </location>
</feature>
<organism evidence="2 3">
    <name type="scientific">Sorangium atrum</name>
    <dbReference type="NCBI Taxonomy" id="2995308"/>
    <lineage>
        <taxon>Bacteria</taxon>
        <taxon>Pseudomonadati</taxon>
        <taxon>Myxococcota</taxon>
        <taxon>Polyangia</taxon>
        <taxon>Polyangiales</taxon>
        <taxon>Polyangiaceae</taxon>
        <taxon>Sorangium</taxon>
    </lineage>
</organism>
<evidence type="ECO:0008006" key="4">
    <source>
        <dbReference type="Google" id="ProtNLM"/>
    </source>
</evidence>
<dbReference type="Proteomes" id="UP001217485">
    <property type="component" value="Unassembled WGS sequence"/>
</dbReference>
<proteinExistence type="predicted"/>